<dbReference type="Proteomes" id="UP000807504">
    <property type="component" value="Unassembled WGS sequence"/>
</dbReference>
<reference evidence="2" key="2">
    <citation type="submission" date="2020-06" db="EMBL/GenBank/DDBJ databases">
        <authorList>
            <person name="Sheffer M."/>
        </authorList>
    </citation>
    <scope>NUCLEOTIDE SEQUENCE</scope>
</reference>
<dbReference type="InterPro" id="IPR000477">
    <property type="entry name" value="RT_dom"/>
</dbReference>
<dbReference type="Pfam" id="PF00078">
    <property type="entry name" value="RVT_1"/>
    <property type="match status" value="1"/>
</dbReference>
<dbReference type="CDD" id="cd01650">
    <property type="entry name" value="RT_nLTR_like"/>
    <property type="match status" value="1"/>
</dbReference>
<evidence type="ECO:0000313" key="3">
    <source>
        <dbReference type="Proteomes" id="UP000807504"/>
    </source>
</evidence>
<sequence length="673" mass="77101">MTERLIKSIQMSGPKAQDCKPNRKGCKQRVGKPSYCQIHKSRFAEVQELWDIARDKLMTTIIDDANTRITPDLKTAEKHFKALFETRNDLCGQLEYAGRSKCTLPPEFTPDEKKRVITRCRLHGASEPDGLHPVSHKRVLKRVVERELTILFNMWLRFRKVPIFQMLINENQRGFALCDGIGENNFLSARLLREGNVSNPETAIVPLDFACVFDSVGHVHLFSALERLGELSGVKQGCPLSGILFNLAIDPAIRRLQEDSNRHRVLAFADDIALIEDTPALLQAKLDELFQELSRIQLELNPAKSVALHLSGRTPVGTRDTSFSIGGVPLVSLKDFDSHRFLGKPVGFNVLPEFASLNEVAKIGTKLVESALPPWQRLDALKSFFPSTQFAMRTAQFKKTNWEVVDKALRPGIKNTLNLPENAANEYIYGNRSLGCCGIPIAAEESDLNLIDTAFKLLTSKDDCVARLTLEQHTATVRHRIRRNPSDLRARRLLRNCSIKQKKNFKRISFFKEKTGGYGLKILQRNDCIMLERQKRFTRTDCCKCEWRKKYFINEILKEHGRVVLRLPAYHCDLNPIELIWADIKRYVRERNATADMSLQRLENLASEAITNIGNMRWEKHCKHIEHIEKKYWETDSIVEEVVENISFYINTDSDTESNFSDDDTDDCYDDEH</sequence>
<accession>A0A8T0FJL6</accession>
<gene>
    <name evidence="2" type="ORF">HNY73_007648</name>
</gene>
<dbReference type="InterPro" id="IPR036397">
    <property type="entry name" value="RNaseH_sf"/>
</dbReference>
<reference evidence="2" key="1">
    <citation type="journal article" date="2020" name="bioRxiv">
        <title>Chromosome-level reference genome of the European wasp spider Argiope bruennichi: a resource for studies on range expansion and evolutionary adaptation.</title>
        <authorList>
            <person name="Sheffer M.M."/>
            <person name="Hoppe A."/>
            <person name="Krehenwinkel H."/>
            <person name="Uhl G."/>
            <person name="Kuss A.W."/>
            <person name="Jensen L."/>
            <person name="Jensen C."/>
            <person name="Gillespie R.G."/>
            <person name="Hoff K.J."/>
            <person name="Prost S."/>
        </authorList>
    </citation>
    <scope>NUCLEOTIDE SEQUENCE</scope>
</reference>
<dbReference type="GO" id="GO:0071897">
    <property type="term" value="P:DNA biosynthetic process"/>
    <property type="evidence" value="ECO:0007669"/>
    <property type="project" value="UniProtKB-ARBA"/>
</dbReference>
<dbReference type="SUPFAM" id="SSF56672">
    <property type="entry name" value="DNA/RNA polymerases"/>
    <property type="match status" value="1"/>
</dbReference>
<proteinExistence type="predicted"/>
<dbReference type="Gene3D" id="3.30.70.270">
    <property type="match status" value="1"/>
</dbReference>
<feature type="domain" description="Reverse transcriptase" evidence="1">
    <location>
        <begin position="120"/>
        <end position="330"/>
    </location>
</feature>
<protein>
    <submittedName>
        <fullName evidence="2">Retrovirus-related Pol polyprotein type-1 like protein</fullName>
    </submittedName>
</protein>
<dbReference type="InterPro" id="IPR043502">
    <property type="entry name" value="DNA/RNA_pol_sf"/>
</dbReference>
<dbReference type="GO" id="GO:0003676">
    <property type="term" value="F:nucleic acid binding"/>
    <property type="evidence" value="ECO:0007669"/>
    <property type="project" value="InterPro"/>
</dbReference>
<keyword evidence="3" id="KW-1185">Reference proteome</keyword>
<dbReference type="PROSITE" id="PS50878">
    <property type="entry name" value="RT_POL"/>
    <property type="match status" value="1"/>
</dbReference>
<dbReference type="PANTHER" id="PTHR19446">
    <property type="entry name" value="REVERSE TRANSCRIPTASES"/>
    <property type="match status" value="1"/>
</dbReference>
<evidence type="ECO:0000313" key="2">
    <source>
        <dbReference type="EMBL" id="KAF8789729.1"/>
    </source>
</evidence>
<dbReference type="EMBL" id="JABXBU010000012">
    <property type="protein sequence ID" value="KAF8789729.1"/>
    <property type="molecule type" value="Genomic_DNA"/>
</dbReference>
<dbReference type="Gene3D" id="3.30.420.10">
    <property type="entry name" value="Ribonuclease H-like superfamily/Ribonuclease H"/>
    <property type="match status" value="1"/>
</dbReference>
<name>A0A8T0FJL6_ARGBR</name>
<evidence type="ECO:0000259" key="1">
    <source>
        <dbReference type="PROSITE" id="PS50878"/>
    </source>
</evidence>
<organism evidence="2 3">
    <name type="scientific">Argiope bruennichi</name>
    <name type="common">Wasp spider</name>
    <name type="synonym">Aranea bruennichi</name>
    <dbReference type="NCBI Taxonomy" id="94029"/>
    <lineage>
        <taxon>Eukaryota</taxon>
        <taxon>Metazoa</taxon>
        <taxon>Ecdysozoa</taxon>
        <taxon>Arthropoda</taxon>
        <taxon>Chelicerata</taxon>
        <taxon>Arachnida</taxon>
        <taxon>Araneae</taxon>
        <taxon>Araneomorphae</taxon>
        <taxon>Entelegynae</taxon>
        <taxon>Araneoidea</taxon>
        <taxon>Araneidae</taxon>
        <taxon>Argiope</taxon>
    </lineage>
</organism>
<dbReference type="AlphaFoldDB" id="A0A8T0FJL6"/>
<dbReference type="InterPro" id="IPR043128">
    <property type="entry name" value="Rev_trsase/Diguanyl_cyclase"/>
</dbReference>
<comment type="caution">
    <text evidence="2">The sequence shown here is derived from an EMBL/GenBank/DDBJ whole genome shotgun (WGS) entry which is preliminary data.</text>
</comment>